<protein>
    <recommendedName>
        <fullName evidence="3">ImmA/IrrE family metallo-endopeptidase</fullName>
    </recommendedName>
</protein>
<reference evidence="1 2" key="1">
    <citation type="submission" date="2019-06" db="EMBL/GenBank/DDBJ databases">
        <title>Sorghum-associated microbial communities from plants grown in Nebraska, USA.</title>
        <authorList>
            <person name="Schachtman D."/>
        </authorList>
    </citation>
    <scope>NUCLEOTIDE SEQUENCE [LARGE SCALE GENOMIC DNA]</scope>
    <source>
        <strain evidence="1 2">T529</strain>
    </source>
</reference>
<dbReference type="AlphaFoldDB" id="A0A561BGF6"/>
<evidence type="ECO:0000313" key="2">
    <source>
        <dbReference type="Proteomes" id="UP000319722"/>
    </source>
</evidence>
<proteinExistence type="predicted"/>
<comment type="caution">
    <text evidence="1">The sequence shown here is derived from an EMBL/GenBank/DDBJ whole genome shotgun (WGS) entry which is preliminary data.</text>
</comment>
<dbReference type="OrthoDB" id="9794834at2"/>
<accession>A0A561BGF6</accession>
<name>A0A561BGF6_9BURK</name>
<evidence type="ECO:0000313" key="1">
    <source>
        <dbReference type="EMBL" id="TWD77947.1"/>
    </source>
</evidence>
<evidence type="ECO:0008006" key="3">
    <source>
        <dbReference type="Google" id="ProtNLM"/>
    </source>
</evidence>
<dbReference type="RefSeq" id="WP_145745735.1">
    <property type="nucleotide sequence ID" value="NZ_VIVL01000008.1"/>
</dbReference>
<sequence>MKGPLVPVEESKAIAVRVDRLLADLGRPKPPISLAQVRAVQKLDVRYYSVGNPDFMDRLAHKMRIAGKVITEPWRLVEAVKQMDLKALLLPDAKRILIDDDLHDIKKRWAEAHEITHDLLDWHKDFMYGDAEVTLLPSCEAMIEAEANLGAGLILFPGYYINDYLSGKDPLMSLAMNLANDSGNSISSAGWRIAEHSGRPTFFMICEPGSLREASVKHLAVSTPFEQRFGHIQAPQLFTIVKANARHARGGPLGAFTYALRDVEGRQHEFVFDVFSNGHSILTMGYTKV</sequence>
<dbReference type="Proteomes" id="UP000319722">
    <property type="component" value="Unassembled WGS sequence"/>
</dbReference>
<dbReference type="Gene3D" id="1.10.10.2910">
    <property type="match status" value="1"/>
</dbReference>
<dbReference type="EMBL" id="VIVL01000008">
    <property type="protein sequence ID" value="TWD77947.1"/>
    <property type="molecule type" value="Genomic_DNA"/>
</dbReference>
<gene>
    <name evidence="1" type="ORF">FB547_1082</name>
</gene>
<organism evidence="1 2">
    <name type="scientific">Variovorax beijingensis</name>
    <dbReference type="NCBI Taxonomy" id="2496117"/>
    <lineage>
        <taxon>Bacteria</taxon>
        <taxon>Pseudomonadati</taxon>
        <taxon>Pseudomonadota</taxon>
        <taxon>Betaproteobacteria</taxon>
        <taxon>Burkholderiales</taxon>
        <taxon>Comamonadaceae</taxon>
        <taxon>Variovorax</taxon>
    </lineage>
</organism>